<protein>
    <recommendedName>
        <fullName evidence="1">Aminotransferase-like plant mobile domain-containing protein</fullName>
    </recommendedName>
</protein>
<gene>
    <name evidence="2" type="ORF">C1H46_022957</name>
</gene>
<keyword evidence="3" id="KW-1185">Reference proteome</keyword>
<evidence type="ECO:0000313" key="3">
    <source>
        <dbReference type="Proteomes" id="UP000315295"/>
    </source>
</evidence>
<sequence>MSPNEQKIFQGQRNMLEVTKEGALVAFLAFWLYRFVLPSKGGRVRPKTFPMACLMAQGSKVSLALTVLGYIYHGLGDIVSCPKGPSFTYISMPVHYIVGWLGEHFPYLYRSHPDSDFPKGYPQLARYAGVEPREVYLM</sequence>
<dbReference type="PANTHER" id="PTHR36607:SF20">
    <property type="entry name" value="AMINOTRANSFERASE-LIKE PLANT MOBILE DOMAIN-CONTAINING PROTEIN"/>
    <property type="match status" value="1"/>
</dbReference>
<dbReference type="AlphaFoldDB" id="A0A540LYW6"/>
<dbReference type="EMBL" id="VIEB01000419">
    <property type="protein sequence ID" value="TQD91452.1"/>
    <property type="molecule type" value="Genomic_DNA"/>
</dbReference>
<proteinExistence type="predicted"/>
<dbReference type="Pfam" id="PF10536">
    <property type="entry name" value="PMD"/>
    <property type="match status" value="1"/>
</dbReference>
<name>A0A540LYW6_MALBA</name>
<organism evidence="2 3">
    <name type="scientific">Malus baccata</name>
    <name type="common">Siberian crab apple</name>
    <name type="synonym">Pyrus baccata</name>
    <dbReference type="NCBI Taxonomy" id="106549"/>
    <lineage>
        <taxon>Eukaryota</taxon>
        <taxon>Viridiplantae</taxon>
        <taxon>Streptophyta</taxon>
        <taxon>Embryophyta</taxon>
        <taxon>Tracheophyta</taxon>
        <taxon>Spermatophyta</taxon>
        <taxon>Magnoliopsida</taxon>
        <taxon>eudicotyledons</taxon>
        <taxon>Gunneridae</taxon>
        <taxon>Pentapetalae</taxon>
        <taxon>rosids</taxon>
        <taxon>fabids</taxon>
        <taxon>Rosales</taxon>
        <taxon>Rosaceae</taxon>
        <taxon>Amygdaloideae</taxon>
        <taxon>Maleae</taxon>
        <taxon>Malus</taxon>
    </lineage>
</organism>
<comment type="caution">
    <text evidence="2">The sequence shown here is derived from an EMBL/GenBank/DDBJ whole genome shotgun (WGS) entry which is preliminary data.</text>
</comment>
<dbReference type="Proteomes" id="UP000315295">
    <property type="component" value="Unassembled WGS sequence"/>
</dbReference>
<feature type="domain" description="Aminotransferase-like plant mobile" evidence="1">
    <location>
        <begin position="22"/>
        <end position="130"/>
    </location>
</feature>
<accession>A0A540LYW6</accession>
<dbReference type="InterPro" id="IPR019557">
    <property type="entry name" value="AminoTfrase-like_pln_mobile"/>
</dbReference>
<reference evidence="2 3" key="1">
    <citation type="journal article" date="2019" name="G3 (Bethesda)">
        <title>Sequencing of a Wild Apple (Malus baccata) Genome Unravels the Differences Between Cultivated and Wild Apple Species Regarding Disease Resistance and Cold Tolerance.</title>
        <authorList>
            <person name="Chen X."/>
        </authorList>
    </citation>
    <scope>NUCLEOTIDE SEQUENCE [LARGE SCALE GENOMIC DNA]</scope>
    <source>
        <strain evidence="3">cv. Shandingzi</strain>
        <tissue evidence="2">Leaves</tissue>
    </source>
</reference>
<dbReference type="PANTHER" id="PTHR36607">
    <property type="entry name" value="1,2-DIHYDROXY-3-KETO-5-METHYLTHIOPENTENE DIOXYGENASE 4"/>
    <property type="match status" value="1"/>
</dbReference>
<evidence type="ECO:0000313" key="2">
    <source>
        <dbReference type="EMBL" id="TQD91452.1"/>
    </source>
</evidence>
<evidence type="ECO:0000259" key="1">
    <source>
        <dbReference type="Pfam" id="PF10536"/>
    </source>
</evidence>